<proteinExistence type="predicted"/>
<evidence type="ECO:0000256" key="1">
    <source>
        <dbReference type="SAM" id="Coils"/>
    </source>
</evidence>
<dbReference type="EMBL" id="QRIN01000040">
    <property type="protein sequence ID" value="RHG64783.1"/>
    <property type="molecule type" value="Genomic_DNA"/>
</dbReference>
<evidence type="ECO:0000259" key="2">
    <source>
        <dbReference type="Pfam" id="PF14207"/>
    </source>
</evidence>
<accession>A0A414UJL8</accession>
<sequence>MEQKLLDLIIHIGQVKGWAVDTTDNGNDLAYIFFQRYSPAGQDFNMSIEMLANDPKEFLKNLDDYYENFDPDSEALNWCDKEGHGINGAPKRLKDIIIDFEEIEKEIKELLEVFNLQIEELEKAAIHKVKVQVTEYLQKVVEVDAINGSDACDKVEEMVNGAEIILTADDFTTRKIEPYEDE</sequence>
<dbReference type="InterPro" id="IPR025575">
    <property type="entry name" value="DpnD/PcfM_C"/>
</dbReference>
<organism evidence="3 4">
    <name type="scientific">Segatella copri</name>
    <dbReference type="NCBI Taxonomy" id="165179"/>
    <lineage>
        <taxon>Bacteria</taxon>
        <taxon>Pseudomonadati</taxon>
        <taxon>Bacteroidota</taxon>
        <taxon>Bacteroidia</taxon>
        <taxon>Bacteroidales</taxon>
        <taxon>Prevotellaceae</taxon>
        <taxon>Segatella</taxon>
    </lineage>
</organism>
<gene>
    <name evidence="3" type="ORF">DW250_10055</name>
</gene>
<dbReference type="Pfam" id="PF14207">
    <property type="entry name" value="DpnD-PcfM"/>
    <property type="match status" value="1"/>
</dbReference>
<feature type="coiled-coil region" evidence="1">
    <location>
        <begin position="93"/>
        <end position="124"/>
    </location>
</feature>
<protein>
    <recommendedName>
        <fullName evidence="2">DpnD/PcfM-like C-terminal domain-containing protein</fullName>
    </recommendedName>
</protein>
<evidence type="ECO:0000313" key="3">
    <source>
        <dbReference type="EMBL" id="RHG64783.1"/>
    </source>
</evidence>
<evidence type="ECO:0000313" key="4">
    <source>
        <dbReference type="Proteomes" id="UP000286501"/>
    </source>
</evidence>
<reference evidence="3 4" key="1">
    <citation type="submission" date="2018-08" db="EMBL/GenBank/DDBJ databases">
        <title>A genome reference for cultivated species of the human gut microbiota.</title>
        <authorList>
            <person name="Zou Y."/>
            <person name="Xue W."/>
            <person name="Luo G."/>
        </authorList>
    </citation>
    <scope>NUCLEOTIDE SEQUENCE [LARGE SCALE GENOMIC DNA]</scope>
    <source>
        <strain evidence="3 4">AM22-1</strain>
    </source>
</reference>
<feature type="domain" description="DpnD/PcfM-like C-terminal" evidence="2">
    <location>
        <begin position="131"/>
        <end position="172"/>
    </location>
</feature>
<dbReference type="AlphaFoldDB" id="A0A414UJL8"/>
<keyword evidence="1" id="KW-0175">Coiled coil</keyword>
<dbReference type="RefSeq" id="WP_118201119.1">
    <property type="nucleotide sequence ID" value="NZ_QRIE01000005.1"/>
</dbReference>
<comment type="caution">
    <text evidence="3">The sequence shown here is derived from an EMBL/GenBank/DDBJ whole genome shotgun (WGS) entry which is preliminary data.</text>
</comment>
<dbReference type="Proteomes" id="UP000286501">
    <property type="component" value="Unassembled WGS sequence"/>
</dbReference>
<name>A0A414UJL8_9BACT</name>